<evidence type="ECO:0000256" key="2">
    <source>
        <dbReference type="ARBA" id="ARBA00022475"/>
    </source>
</evidence>
<sequence>MASDGMTSDTTSTASAVGEPYYGSATYQPNTESLSLEYWTNSSGNETESKGVYIIFSPLAAVGIIAVYSIIIVATILGNLLVLTSVCMERKLRSPPNILIINLAVADILVAVLVMPLAASYDLSGQWIFSQPLCDMFICFDVMCCTASIMDLCAISVDRYFAISRPFRYARHRTTKLMLGLVVGVWGISAFISFSPLLIFENEHFANDCLLSQDPIYTIYSTLTAFYAPLLIMVVVYYKIYRAAGELEKRELQRRPSTPGLFTRGTAADRSGSISSESDSTSDPSKELRRKSSIARFTDYVRSASRNSLASVHGSKNKISVKLERKASKTLGIIMGAFVICWLPFFILAIARVFCNCVIPQALHGTLVWLGYVNCMLNPIIYPFFNKDFGPAYRKMLSYACCGLCPARRNYYAATNNKFTPVRRHSFNPHQTQHPIIPPELHVIAEDSHDEEPQENGDKSQLNCRTEREGIKYKSVHLDKLNGNSKGKGNLNEISATHV</sequence>
<feature type="compositionally biased region" description="Low complexity" evidence="12">
    <location>
        <begin position="481"/>
        <end position="492"/>
    </location>
</feature>
<dbReference type="InterPro" id="IPR017452">
    <property type="entry name" value="GPCR_Rhodpsn_7TM"/>
</dbReference>
<feature type="compositionally biased region" description="Low complexity" evidence="12">
    <location>
        <begin position="269"/>
        <end position="283"/>
    </location>
</feature>
<keyword evidence="8 11" id="KW-0675">Receptor</keyword>
<dbReference type="FunCoup" id="A0A7M7HJZ8">
    <property type="interactions" value="54"/>
</dbReference>
<evidence type="ECO:0000256" key="10">
    <source>
        <dbReference type="ARBA" id="ARBA00023224"/>
    </source>
</evidence>
<dbReference type="PROSITE" id="PS00237">
    <property type="entry name" value="G_PROTEIN_RECEP_F1_1"/>
    <property type="match status" value="1"/>
</dbReference>
<keyword evidence="3 11" id="KW-0812">Transmembrane</keyword>
<feature type="domain" description="G-protein coupled receptors family 1 profile" evidence="14">
    <location>
        <begin position="78"/>
        <end position="382"/>
    </location>
</feature>
<feature type="transmembrane region" description="Helical" evidence="13">
    <location>
        <begin position="366"/>
        <end position="385"/>
    </location>
</feature>
<comment type="similarity">
    <text evidence="11">Belongs to the G-protein coupled receptor 1 family.</text>
</comment>
<organism evidence="15 16">
    <name type="scientific">Strongylocentrotus purpuratus</name>
    <name type="common">Purple sea urchin</name>
    <dbReference type="NCBI Taxonomy" id="7668"/>
    <lineage>
        <taxon>Eukaryota</taxon>
        <taxon>Metazoa</taxon>
        <taxon>Echinodermata</taxon>
        <taxon>Eleutherozoa</taxon>
        <taxon>Echinozoa</taxon>
        <taxon>Echinoidea</taxon>
        <taxon>Euechinoidea</taxon>
        <taxon>Echinacea</taxon>
        <taxon>Camarodonta</taxon>
        <taxon>Echinidea</taxon>
        <taxon>Strongylocentrotidae</taxon>
        <taxon>Strongylocentrotus</taxon>
    </lineage>
</organism>
<dbReference type="GO" id="GO:0005886">
    <property type="term" value="C:plasma membrane"/>
    <property type="evidence" value="ECO:0000318"/>
    <property type="project" value="GO_Central"/>
</dbReference>
<evidence type="ECO:0000256" key="9">
    <source>
        <dbReference type="ARBA" id="ARBA00023180"/>
    </source>
</evidence>
<name>A0A7M7HJZ8_STRPU</name>
<proteinExistence type="inferred from homology"/>
<dbReference type="PROSITE" id="PS50262">
    <property type="entry name" value="G_PROTEIN_RECEP_F1_2"/>
    <property type="match status" value="1"/>
</dbReference>
<feature type="region of interest" description="Disordered" evidence="12">
    <location>
        <begin position="256"/>
        <end position="290"/>
    </location>
</feature>
<protein>
    <recommendedName>
        <fullName evidence="14">G-protein coupled receptors family 1 profile domain-containing protein</fullName>
    </recommendedName>
</protein>
<dbReference type="OMA" id="CTASIMD"/>
<evidence type="ECO:0000256" key="6">
    <source>
        <dbReference type="ARBA" id="ARBA00023136"/>
    </source>
</evidence>
<evidence type="ECO:0000256" key="3">
    <source>
        <dbReference type="ARBA" id="ARBA00022692"/>
    </source>
</evidence>
<dbReference type="RefSeq" id="XP_011674268.1">
    <property type="nucleotide sequence ID" value="XM_011675966.2"/>
</dbReference>
<dbReference type="Gene3D" id="1.20.1070.10">
    <property type="entry name" value="Rhodopsin 7-helix transmembrane proteins"/>
    <property type="match status" value="1"/>
</dbReference>
<evidence type="ECO:0000313" key="16">
    <source>
        <dbReference type="Proteomes" id="UP000007110"/>
    </source>
</evidence>
<dbReference type="SUPFAM" id="SSF81321">
    <property type="entry name" value="Family A G protein-coupled receptor-like"/>
    <property type="match status" value="1"/>
</dbReference>
<keyword evidence="4 13" id="KW-1133">Transmembrane helix</keyword>
<dbReference type="GO" id="GO:0007268">
    <property type="term" value="P:chemical synaptic transmission"/>
    <property type="evidence" value="ECO:0000318"/>
    <property type="project" value="GO_Central"/>
</dbReference>
<dbReference type="InterPro" id="IPR002231">
    <property type="entry name" value="5HT_rcpt"/>
</dbReference>
<dbReference type="CDD" id="cd15329">
    <property type="entry name" value="7tmA_5-HT7"/>
    <property type="match status" value="1"/>
</dbReference>
<feature type="transmembrane region" description="Helical" evidence="13">
    <location>
        <begin position="98"/>
        <end position="117"/>
    </location>
</feature>
<evidence type="ECO:0000256" key="13">
    <source>
        <dbReference type="SAM" id="Phobius"/>
    </source>
</evidence>
<keyword evidence="7" id="KW-1015">Disulfide bond</keyword>
<reference evidence="16" key="1">
    <citation type="submission" date="2015-02" db="EMBL/GenBank/DDBJ databases">
        <title>Genome sequencing for Strongylocentrotus purpuratus.</title>
        <authorList>
            <person name="Murali S."/>
            <person name="Liu Y."/>
            <person name="Vee V."/>
            <person name="English A."/>
            <person name="Wang M."/>
            <person name="Skinner E."/>
            <person name="Han Y."/>
            <person name="Muzny D.M."/>
            <person name="Worley K.C."/>
            <person name="Gibbs R.A."/>
        </authorList>
    </citation>
    <scope>NUCLEOTIDE SEQUENCE</scope>
</reference>
<evidence type="ECO:0000256" key="5">
    <source>
        <dbReference type="ARBA" id="ARBA00023040"/>
    </source>
</evidence>
<dbReference type="PANTHER" id="PTHR24248:SF199">
    <property type="entry name" value="IP13425P-RELATED"/>
    <property type="match status" value="1"/>
</dbReference>
<feature type="transmembrane region" description="Helical" evidence="13">
    <location>
        <begin position="137"/>
        <end position="157"/>
    </location>
</feature>
<reference evidence="15" key="2">
    <citation type="submission" date="2021-01" db="UniProtKB">
        <authorList>
            <consortium name="EnsemblMetazoa"/>
        </authorList>
    </citation>
    <scope>IDENTIFICATION</scope>
</reference>
<dbReference type="AlphaFoldDB" id="A0A7M7HJZ8"/>
<dbReference type="SMART" id="SM01381">
    <property type="entry name" value="7TM_GPCR_Srsx"/>
    <property type="match status" value="1"/>
</dbReference>
<evidence type="ECO:0000256" key="11">
    <source>
        <dbReference type="RuleBase" id="RU000688"/>
    </source>
</evidence>
<evidence type="ECO:0000256" key="8">
    <source>
        <dbReference type="ARBA" id="ARBA00023170"/>
    </source>
</evidence>
<keyword evidence="16" id="KW-1185">Reference proteome</keyword>
<dbReference type="KEGG" id="spu:581142"/>
<feature type="transmembrane region" description="Helical" evidence="13">
    <location>
        <begin position="177"/>
        <end position="199"/>
    </location>
</feature>
<evidence type="ECO:0000256" key="4">
    <source>
        <dbReference type="ARBA" id="ARBA00022989"/>
    </source>
</evidence>
<dbReference type="Pfam" id="PF00001">
    <property type="entry name" value="7tm_1"/>
    <property type="match status" value="1"/>
</dbReference>
<dbReference type="GO" id="GO:0030594">
    <property type="term" value="F:neurotransmitter receptor activity"/>
    <property type="evidence" value="ECO:0000318"/>
    <property type="project" value="GO_Central"/>
</dbReference>
<feature type="transmembrane region" description="Helical" evidence="13">
    <location>
        <begin position="219"/>
        <end position="240"/>
    </location>
</feature>
<keyword evidence="5 11" id="KW-0297">G-protein coupled receptor</keyword>
<feature type="region of interest" description="Disordered" evidence="12">
    <location>
        <begin position="479"/>
        <end position="499"/>
    </location>
</feature>
<dbReference type="GeneID" id="581142"/>
<dbReference type="GO" id="GO:0007187">
    <property type="term" value="P:G protein-coupled receptor signaling pathway, coupled to cyclic nucleotide second messenger"/>
    <property type="evidence" value="ECO:0000318"/>
    <property type="project" value="GO_Central"/>
</dbReference>
<keyword evidence="9" id="KW-0325">Glycoprotein</keyword>
<dbReference type="PANTHER" id="PTHR24248">
    <property type="entry name" value="ADRENERGIC RECEPTOR-RELATED G-PROTEIN COUPLED RECEPTOR"/>
    <property type="match status" value="1"/>
</dbReference>
<keyword evidence="2" id="KW-1003">Cell membrane</keyword>
<evidence type="ECO:0000256" key="1">
    <source>
        <dbReference type="ARBA" id="ARBA00004651"/>
    </source>
</evidence>
<evidence type="ECO:0000256" key="7">
    <source>
        <dbReference type="ARBA" id="ARBA00023157"/>
    </source>
</evidence>
<dbReference type="PRINTS" id="PR01101">
    <property type="entry name" value="5HTRECEPTOR"/>
</dbReference>
<dbReference type="GO" id="GO:0045202">
    <property type="term" value="C:synapse"/>
    <property type="evidence" value="ECO:0007669"/>
    <property type="project" value="GOC"/>
</dbReference>
<keyword evidence="6 13" id="KW-0472">Membrane</keyword>
<keyword evidence="10 11" id="KW-0807">Transducer</keyword>
<dbReference type="PRINTS" id="PR00237">
    <property type="entry name" value="GPCRRHODOPSN"/>
</dbReference>
<dbReference type="OrthoDB" id="10063595at2759"/>
<comment type="subcellular location">
    <subcellularLocation>
        <location evidence="1">Cell membrane</location>
        <topology evidence="1">Multi-pass membrane protein</topology>
    </subcellularLocation>
</comment>
<dbReference type="InParanoid" id="A0A7M7HJZ8"/>
<evidence type="ECO:0000313" key="15">
    <source>
        <dbReference type="EnsemblMetazoa" id="XP_011674268"/>
    </source>
</evidence>
<evidence type="ECO:0000256" key="12">
    <source>
        <dbReference type="SAM" id="MobiDB-lite"/>
    </source>
</evidence>
<dbReference type="GO" id="GO:0030425">
    <property type="term" value="C:dendrite"/>
    <property type="evidence" value="ECO:0000318"/>
    <property type="project" value="GO_Central"/>
</dbReference>
<dbReference type="InterPro" id="IPR000276">
    <property type="entry name" value="GPCR_Rhodpsn"/>
</dbReference>
<dbReference type="GO" id="GO:0004993">
    <property type="term" value="F:G protein-coupled serotonin receptor activity"/>
    <property type="evidence" value="ECO:0000318"/>
    <property type="project" value="GO_Central"/>
</dbReference>
<feature type="transmembrane region" description="Helical" evidence="13">
    <location>
        <begin position="53"/>
        <end position="86"/>
    </location>
</feature>
<accession>A0A7M7HJZ8</accession>
<evidence type="ECO:0000259" key="14">
    <source>
        <dbReference type="PROSITE" id="PS50262"/>
    </source>
</evidence>
<feature type="transmembrane region" description="Helical" evidence="13">
    <location>
        <begin position="331"/>
        <end position="354"/>
    </location>
</feature>
<dbReference type="Proteomes" id="UP000007110">
    <property type="component" value="Unassembled WGS sequence"/>
</dbReference>
<dbReference type="EnsemblMetazoa" id="XM_011675966">
    <property type="protein sequence ID" value="XP_011674268"/>
    <property type="gene ID" value="LOC581142"/>
</dbReference>